<dbReference type="Proteomes" id="UP000249890">
    <property type="component" value="Chromosome"/>
</dbReference>
<name>A0A2Z2KN79_9BACL</name>
<proteinExistence type="predicted"/>
<dbReference type="KEGG" id="pdh:B9T62_18670"/>
<sequence>MNIEKQLKELCKEVGDLQITEVSLEEKAVSMLFPYETSEITIDLEGDTDEEIIESFKENVNHRLDDMVNHLNDCKF</sequence>
<evidence type="ECO:0000313" key="2">
    <source>
        <dbReference type="Proteomes" id="UP000249890"/>
    </source>
</evidence>
<dbReference type="RefSeq" id="WP_087916630.1">
    <property type="nucleotide sequence ID" value="NZ_CP021780.1"/>
</dbReference>
<accession>A0A2Z2KN79</accession>
<organism evidence="1 2">
    <name type="scientific">Paenibacillus donghaensis</name>
    <dbReference type="NCBI Taxonomy" id="414771"/>
    <lineage>
        <taxon>Bacteria</taxon>
        <taxon>Bacillati</taxon>
        <taxon>Bacillota</taxon>
        <taxon>Bacilli</taxon>
        <taxon>Bacillales</taxon>
        <taxon>Paenibacillaceae</taxon>
        <taxon>Paenibacillus</taxon>
    </lineage>
</organism>
<keyword evidence="2" id="KW-1185">Reference proteome</keyword>
<gene>
    <name evidence="1" type="ORF">B9T62_18670</name>
</gene>
<dbReference type="EMBL" id="CP021780">
    <property type="protein sequence ID" value="ASA22632.1"/>
    <property type="molecule type" value="Genomic_DNA"/>
</dbReference>
<dbReference type="AlphaFoldDB" id="A0A2Z2KN79"/>
<dbReference type="OrthoDB" id="2680020at2"/>
<reference evidence="1 2" key="1">
    <citation type="submission" date="2017-06" db="EMBL/GenBank/DDBJ databases">
        <title>Complete genome sequence of Paenibacillus donghaensis KCTC 13049T isolated from East Sea sediment, South Korea.</title>
        <authorList>
            <person name="Jung B.K."/>
            <person name="Hong S.-J."/>
            <person name="Shin J.-H."/>
        </authorList>
    </citation>
    <scope>NUCLEOTIDE SEQUENCE [LARGE SCALE GENOMIC DNA]</scope>
    <source>
        <strain evidence="1 2">KCTC 13049</strain>
    </source>
</reference>
<evidence type="ECO:0000313" key="1">
    <source>
        <dbReference type="EMBL" id="ASA22632.1"/>
    </source>
</evidence>
<protein>
    <submittedName>
        <fullName evidence="1">Uncharacterized protein</fullName>
    </submittedName>
</protein>